<dbReference type="OrthoDB" id="3392476at2"/>
<evidence type="ECO:0000313" key="3">
    <source>
        <dbReference type="Proteomes" id="UP000215199"/>
    </source>
</evidence>
<feature type="transmembrane region" description="Helical" evidence="1">
    <location>
        <begin position="12"/>
        <end position="33"/>
    </location>
</feature>
<evidence type="ECO:0008006" key="4">
    <source>
        <dbReference type="Google" id="ProtNLM"/>
    </source>
</evidence>
<dbReference type="InterPro" id="IPR009339">
    <property type="entry name" value="DUF998"/>
</dbReference>
<dbReference type="AlphaFoldDB" id="A0A229SZ33"/>
<sequence>MAFRIGPPPHRSYWWGLAAILAAAGAMSVLYVADPVFANAHTLSEYIHQPRKWSFLGALLLLVFGSAVALIRTVRGRSLRGPCTRPLLALWTAGLATAAACPIDAGRPSPVGTVHNLASVIAFLSLPTVALIAGRHYRRHPEFWRPAALVRILGVVGFVAVTVFLVTFFGVSPQLVGATERIAVLVELCTLVVLLRWSCHPADSLAPAGPSRTRRCAD</sequence>
<feature type="transmembrane region" description="Helical" evidence="1">
    <location>
        <begin position="86"/>
        <end position="105"/>
    </location>
</feature>
<protein>
    <recommendedName>
        <fullName evidence="4">DUF998 domain-containing protein</fullName>
    </recommendedName>
</protein>
<proteinExistence type="predicted"/>
<feature type="transmembrane region" description="Helical" evidence="1">
    <location>
        <begin position="117"/>
        <end position="137"/>
    </location>
</feature>
<name>A0A229SZ33_9PSEU</name>
<keyword evidence="1" id="KW-0812">Transmembrane</keyword>
<keyword evidence="3" id="KW-1185">Reference proteome</keyword>
<evidence type="ECO:0000313" key="2">
    <source>
        <dbReference type="EMBL" id="OXM64043.1"/>
    </source>
</evidence>
<feature type="transmembrane region" description="Helical" evidence="1">
    <location>
        <begin position="53"/>
        <end position="74"/>
    </location>
</feature>
<keyword evidence="1" id="KW-1133">Transmembrane helix</keyword>
<comment type="caution">
    <text evidence="2">The sequence shown here is derived from an EMBL/GenBank/DDBJ whole genome shotgun (WGS) entry which is preliminary data.</text>
</comment>
<dbReference type="RefSeq" id="WP_093950412.1">
    <property type="nucleotide sequence ID" value="NZ_NMUL01000030.1"/>
</dbReference>
<organism evidence="2 3">
    <name type="scientific">Amycolatopsis vastitatis</name>
    <dbReference type="NCBI Taxonomy" id="1905142"/>
    <lineage>
        <taxon>Bacteria</taxon>
        <taxon>Bacillati</taxon>
        <taxon>Actinomycetota</taxon>
        <taxon>Actinomycetes</taxon>
        <taxon>Pseudonocardiales</taxon>
        <taxon>Pseudonocardiaceae</taxon>
        <taxon>Amycolatopsis</taxon>
    </lineage>
</organism>
<accession>A0A229SZ33</accession>
<dbReference type="EMBL" id="NMUL01000030">
    <property type="protein sequence ID" value="OXM64043.1"/>
    <property type="molecule type" value="Genomic_DNA"/>
</dbReference>
<keyword evidence="1" id="KW-0472">Membrane</keyword>
<evidence type="ECO:0000256" key="1">
    <source>
        <dbReference type="SAM" id="Phobius"/>
    </source>
</evidence>
<feature type="transmembrane region" description="Helical" evidence="1">
    <location>
        <begin position="149"/>
        <end position="170"/>
    </location>
</feature>
<dbReference type="Pfam" id="PF06197">
    <property type="entry name" value="DUF998"/>
    <property type="match status" value="1"/>
</dbReference>
<gene>
    <name evidence="2" type="ORF">CF165_27220</name>
</gene>
<reference evidence="3" key="1">
    <citation type="submission" date="2017-07" db="EMBL/GenBank/DDBJ databases">
        <title>Comparative genome mining reveals phylogenetic distribution patterns of secondary metabolites in Amycolatopsis.</title>
        <authorList>
            <person name="Adamek M."/>
            <person name="Alanjary M."/>
            <person name="Sales-Ortells H."/>
            <person name="Goodfellow M."/>
            <person name="Bull A.T."/>
            <person name="Kalinowski J."/>
            <person name="Ziemert N."/>
        </authorList>
    </citation>
    <scope>NUCLEOTIDE SEQUENCE [LARGE SCALE GENOMIC DNA]</scope>
    <source>
        <strain evidence="3">H5</strain>
    </source>
</reference>
<dbReference type="Proteomes" id="UP000215199">
    <property type="component" value="Unassembled WGS sequence"/>
</dbReference>